<dbReference type="EMBL" id="JAMKFE010000014">
    <property type="protein sequence ID" value="MCM5681876.1"/>
    <property type="molecule type" value="Genomic_DNA"/>
</dbReference>
<dbReference type="InterPro" id="IPR037217">
    <property type="entry name" value="Trp/Indoleamine_2_3_dOase-like"/>
</dbReference>
<reference evidence="5" key="1">
    <citation type="submission" date="2022-05" db="EMBL/GenBank/DDBJ databases">
        <title>Schlegelella sp. nov., isolated from mangrove soil.</title>
        <authorList>
            <person name="Liu Y."/>
            <person name="Ge X."/>
            <person name="Liu W."/>
        </authorList>
    </citation>
    <scope>NUCLEOTIDE SEQUENCE</scope>
    <source>
        <strain evidence="5">S2-27</strain>
    </source>
</reference>
<keyword evidence="2" id="KW-0223">Dioxygenase</keyword>
<keyword evidence="1" id="KW-0479">Metal-binding</keyword>
<keyword evidence="4" id="KW-0823">Tryptophan catabolism</keyword>
<proteinExistence type="predicted"/>
<dbReference type="PANTHER" id="PTHR10138">
    <property type="entry name" value="TRYPTOPHAN 2,3-DIOXYGENASE"/>
    <property type="match status" value="1"/>
</dbReference>
<keyword evidence="1" id="KW-0349">Heme</keyword>
<dbReference type="Gene3D" id="1.20.58.480">
    <property type="match status" value="2"/>
</dbReference>
<organism evidence="5 6">
    <name type="scientific">Caldimonas mangrovi</name>
    <dbReference type="NCBI Taxonomy" id="2944811"/>
    <lineage>
        <taxon>Bacteria</taxon>
        <taxon>Pseudomonadati</taxon>
        <taxon>Pseudomonadota</taxon>
        <taxon>Betaproteobacteria</taxon>
        <taxon>Burkholderiales</taxon>
        <taxon>Sphaerotilaceae</taxon>
        <taxon>Caldimonas</taxon>
    </lineage>
</organism>
<sequence>MTIDTRIDSWRGGPFPHDEVLQEYWRVGKHFVAPSVLQALARVRELLRNDAGVRARQRGLLEFLDVALDKHDGSYDYRSYLALPLLAVPYGDAYRGRPEAAASQRDRLLALLVTDLLDFELRALDAQAVPLPQMRADPALVAKRCRLGLRALAPALRRMGRVPDVGEHIDACARAWATCSAVRETMRPEEALMLRTTMLPVYTLHDEYLFLRVLQSFETCFSFICTGLEAAIAAVHEGMADDACACLEQCDAALQEAAPLFSMMATMRVDAFRVFRQYTEGASAIQSRAYKRLEALCSRPHPERLDSPGYRSVPELRAQIGDGWHSLQGACDAAHRSHRLSAGDLAALRRRMAAFEDRVLAWRKTHHGLAVRMLGPASGTGYTEGTPYLHAVMTERLFAAPMA</sequence>
<dbReference type="SUPFAM" id="SSF140959">
    <property type="entry name" value="Indolic compounds 2,3-dioxygenase-like"/>
    <property type="match status" value="1"/>
</dbReference>
<dbReference type="RefSeq" id="WP_251780356.1">
    <property type="nucleotide sequence ID" value="NZ_JAMKFE010000014.1"/>
</dbReference>
<evidence type="ECO:0008006" key="7">
    <source>
        <dbReference type="Google" id="ProtNLM"/>
    </source>
</evidence>
<evidence type="ECO:0000313" key="5">
    <source>
        <dbReference type="EMBL" id="MCM5681876.1"/>
    </source>
</evidence>
<dbReference type="PANTHER" id="PTHR10138:SF0">
    <property type="entry name" value="TRYPTOPHAN 2,3-DIOXYGENASE"/>
    <property type="match status" value="1"/>
</dbReference>
<keyword evidence="3" id="KW-0408">Iron</keyword>
<dbReference type="Proteomes" id="UP001165541">
    <property type="component" value="Unassembled WGS sequence"/>
</dbReference>
<comment type="caution">
    <text evidence="5">The sequence shown here is derived from an EMBL/GenBank/DDBJ whole genome shotgun (WGS) entry which is preliminary data.</text>
</comment>
<evidence type="ECO:0000313" key="6">
    <source>
        <dbReference type="Proteomes" id="UP001165541"/>
    </source>
</evidence>
<accession>A0ABT0YSZ6</accession>
<evidence type="ECO:0000256" key="3">
    <source>
        <dbReference type="ARBA" id="ARBA00023004"/>
    </source>
</evidence>
<keyword evidence="6" id="KW-1185">Reference proteome</keyword>
<keyword evidence="2" id="KW-0560">Oxidoreductase</keyword>
<name>A0ABT0YSZ6_9BURK</name>
<evidence type="ECO:0000256" key="2">
    <source>
        <dbReference type="ARBA" id="ARBA00022964"/>
    </source>
</evidence>
<gene>
    <name evidence="5" type="ORF">M8A51_20300</name>
</gene>
<protein>
    <recommendedName>
        <fullName evidence="7">Tryptophan 2,3-dioxygenase</fullName>
    </recommendedName>
</protein>
<dbReference type="InterPro" id="IPR004981">
    <property type="entry name" value="Trp_2_3_dOase"/>
</dbReference>
<evidence type="ECO:0000256" key="4">
    <source>
        <dbReference type="ARBA" id="ARBA00023079"/>
    </source>
</evidence>
<evidence type="ECO:0000256" key="1">
    <source>
        <dbReference type="ARBA" id="ARBA00022617"/>
    </source>
</evidence>